<comment type="caution">
    <text evidence="2">The sequence shown here is derived from an EMBL/GenBank/DDBJ whole genome shotgun (WGS) entry which is preliminary data.</text>
</comment>
<keyword evidence="3" id="KW-1185">Reference proteome</keyword>
<evidence type="ECO:0000256" key="1">
    <source>
        <dbReference type="SAM" id="MobiDB-lite"/>
    </source>
</evidence>
<gene>
    <name evidence="2" type="ORF">EDE15_1222</name>
</gene>
<accession>A0A3R9NVR2</accession>
<sequence>MRKSTRYSLLLMLALIGALAIALILRKAAPPEAARLLPESDAIVYFNVKPLRLATRFDRTPVTHSPDYQHFIDATGIVPERDLDAAAFALHRMDDPNGPNGPVGYSEVFEGRFDGERLAQYLASIATARENYAGHDIFSIPVGEVGAGTSTRRNLRIAQLGYDSIAASNMPTSEQIHSIIDRHRAGASPFSGSSLLSARYRDVPILSSAWAIGRIGLPFSERGYITLFGLQLPLPEDTTFVASLRYVGALHLRIEQIAPTEADAAQSAAALTTLVGLFKSIQEMQPRNSGDKAFLQTISSLKLEQRKDRAILTATVPIELLQQLTGSTSTSSSVAQPAPPANMAAPASR</sequence>
<reference evidence="2 3" key="1">
    <citation type="submission" date="2018-12" db="EMBL/GenBank/DDBJ databases">
        <title>Sequencing of bacterial isolates from soil warming experiment in Harvard Forest, Massachusetts, USA.</title>
        <authorList>
            <person name="Deangelis K."/>
        </authorList>
    </citation>
    <scope>NUCLEOTIDE SEQUENCE [LARGE SCALE GENOMIC DNA]</scope>
    <source>
        <strain evidence="2 3">EB153</strain>
    </source>
</reference>
<organism evidence="2 3">
    <name type="scientific">Edaphobacter aggregans</name>
    <dbReference type="NCBI Taxonomy" id="570835"/>
    <lineage>
        <taxon>Bacteria</taxon>
        <taxon>Pseudomonadati</taxon>
        <taxon>Acidobacteriota</taxon>
        <taxon>Terriglobia</taxon>
        <taxon>Terriglobales</taxon>
        <taxon>Acidobacteriaceae</taxon>
        <taxon>Edaphobacter</taxon>
    </lineage>
</organism>
<dbReference type="Proteomes" id="UP000269669">
    <property type="component" value="Unassembled WGS sequence"/>
</dbReference>
<dbReference type="OrthoDB" id="115250at2"/>
<feature type="region of interest" description="Disordered" evidence="1">
    <location>
        <begin position="329"/>
        <end position="349"/>
    </location>
</feature>
<protein>
    <submittedName>
        <fullName evidence="2">Uncharacterized protein</fullName>
    </submittedName>
</protein>
<evidence type="ECO:0000313" key="3">
    <source>
        <dbReference type="Proteomes" id="UP000269669"/>
    </source>
</evidence>
<dbReference type="EMBL" id="RSDW01000001">
    <property type="protein sequence ID" value="RSL15720.1"/>
    <property type="molecule type" value="Genomic_DNA"/>
</dbReference>
<proteinExistence type="predicted"/>
<dbReference type="AlphaFoldDB" id="A0A3R9NVR2"/>
<dbReference type="RefSeq" id="WP_125484431.1">
    <property type="nucleotide sequence ID" value="NZ_RSDW01000001.1"/>
</dbReference>
<evidence type="ECO:0000313" key="2">
    <source>
        <dbReference type="EMBL" id="RSL15720.1"/>
    </source>
</evidence>
<name>A0A3R9NVR2_9BACT</name>